<evidence type="ECO:0000259" key="1">
    <source>
        <dbReference type="PROSITE" id="PS50830"/>
    </source>
</evidence>
<dbReference type="Pfam" id="PF00565">
    <property type="entry name" value="SNase"/>
    <property type="match status" value="1"/>
</dbReference>
<organism evidence="2">
    <name type="scientific">Staphylococcus xylosus</name>
    <dbReference type="NCBI Taxonomy" id="1288"/>
    <lineage>
        <taxon>Bacteria</taxon>
        <taxon>Bacillati</taxon>
        <taxon>Bacillota</taxon>
        <taxon>Bacilli</taxon>
        <taxon>Bacillales</taxon>
        <taxon>Staphylococcaceae</taxon>
        <taxon>Staphylococcus</taxon>
    </lineage>
</organism>
<dbReference type="SUPFAM" id="SSF50199">
    <property type="entry name" value="Staphylococcal nuclease"/>
    <property type="match status" value="1"/>
</dbReference>
<protein>
    <recommendedName>
        <fullName evidence="1">TNase-like domain-containing protein</fullName>
    </recommendedName>
</protein>
<dbReference type="AlphaFoldDB" id="A0A077RDA4"/>
<proteinExistence type="predicted"/>
<sequence>MIKEQLYTFKANCYNVVDGDTIDVILDFGFDISADRRLRLLNVDTPERGQENYKEATEFVKDKVYNNEVLVQTYKDDNFGRYLANVYFGEDEVSLSDAIKESGLIKPNSKWNEGEQND</sequence>
<dbReference type="PROSITE" id="PS50830">
    <property type="entry name" value="TNASE_3"/>
    <property type="match status" value="1"/>
</dbReference>
<feature type="domain" description="TNase-like" evidence="1">
    <location>
        <begin position="7"/>
        <end position="104"/>
    </location>
</feature>
<dbReference type="InterPro" id="IPR035437">
    <property type="entry name" value="SNase_OB-fold_sf"/>
</dbReference>
<dbReference type="EMBL" id="HG796218">
    <property type="protein sequence ID" value="CDL65116.1"/>
    <property type="molecule type" value="Genomic_DNA"/>
</dbReference>
<dbReference type="Gene3D" id="2.40.50.90">
    <property type="match status" value="1"/>
</dbReference>
<reference evidence="2" key="1">
    <citation type="journal article" date="2014" name="Antimicrob. Agents Chemother.">
        <title>The Novel Macrolide-Lincosamide-Streptogramin B Resistance Gene erm(44) Is Associated with a Prophage in Staphylococcus xylosus.</title>
        <authorList>
            <person name="Wipf J.R."/>
            <person name="Schwendener S."/>
            <person name="Perreten V."/>
        </authorList>
    </citation>
    <scope>NUCLEOTIDE SEQUENCE</scope>
    <source>
        <strain evidence="2">JW4341</strain>
    </source>
</reference>
<dbReference type="SMART" id="SM00318">
    <property type="entry name" value="SNc"/>
    <property type="match status" value="1"/>
</dbReference>
<dbReference type="InterPro" id="IPR016071">
    <property type="entry name" value="Staphylococal_nuclease_OB-fold"/>
</dbReference>
<accession>A0A077RDA4</accession>
<evidence type="ECO:0000313" key="2">
    <source>
        <dbReference type="EMBL" id="CDL65116.1"/>
    </source>
</evidence>
<name>A0A077RDA4_STAXY</name>